<comment type="caution">
    <text evidence="2">The sequence shown here is derived from an EMBL/GenBank/DDBJ whole genome shotgun (WGS) entry which is preliminary data.</text>
</comment>
<dbReference type="Gene3D" id="2.40.70.10">
    <property type="entry name" value="Acid Proteases"/>
    <property type="match status" value="1"/>
</dbReference>
<dbReference type="Proteomes" id="UP000681075">
    <property type="component" value="Unassembled WGS sequence"/>
</dbReference>
<accession>A0A8S8XC99</accession>
<evidence type="ECO:0008006" key="4">
    <source>
        <dbReference type="Google" id="ProtNLM"/>
    </source>
</evidence>
<dbReference type="InterPro" id="IPR021109">
    <property type="entry name" value="Peptidase_aspartic_dom_sf"/>
</dbReference>
<feature type="chain" id="PRO_5035901981" description="Peptidase A2 domain-containing protein" evidence="1">
    <location>
        <begin position="27"/>
        <end position="282"/>
    </location>
</feature>
<name>A0A8S8XC99_9PROT</name>
<dbReference type="SUPFAM" id="SSF50630">
    <property type="entry name" value="Acid proteases"/>
    <property type="match status" value="1"/>
</dbReference>
<feature type="signal peptide" evidence="1">
    <location>
        <begin position="1"/>
        <end position="26"/>
    </location>
</feature>
<evidence type="ECO:0000313" key="3">
    <source>
        <dbReference type="Proteomes" id="UP000681075"/>
    </source>
</evidence>
<dbReference type="RefSeq" id="WP_420241932.1">
    <property type="nucleotide sequence ID" value="NZ_BOPV01000001.1"/>
</dbReference>
<keyword evidence="3" id="KW-1185">Reference proteome</keyword>
<protein>
    <recommendedName>
        <fullName evidence="4">Peptidase A2 domain-containing protein</fullName>
    </recommendedName>
</protein>
<sequence length="282" mass="30231">MKFRDRLRACALVFAAVLFGAAYATAASPAHVIKLDPYRVRLRTVEASVNGVQGRFLFDTGGGLTALSPSFAAKAGCTPWARTSGMTMTGERVDGPRCDNLRLRVGSFEHQAAIVGILDPAKFLDPSAEPLDGIIALDLFDGRTVTLDLAANLFVVESSSSSAERIKGARELPARLGRELQGLALDVYVAIATAKGPVWFTIDSGNSSTTLVSKHIAAELGVEVTDGLHSGKFDVAPGIHVESDRLFTPDLTLDGNLGMPFLQLWTTTFDLKRGRVWVKRAT</sequence>
<dbReference type="Pfam" id="PF13650">
    <property type="entry name" value="Asp_protease_2"/>
    <property type="match status" value="1"/>
</dbReference>
<organism evidence="2 3">
    <name type="scientific">Roseiterribacter gracilis</name>
    <dbReference type="NCBI Taxonomy" id="2812848"/>
    <lineage>
        <taxon>Bacteria</taxon>
        <taxon>Pseudomonadati</taxon>
        <taxon>Pseudomonadota</taxon>
        <taxon>Alphaproteobacteria</taxon>
        <taxon>Rhodospirillales</taxon>
        <taxon>Roseiterribacteraceae</taxon>
        <taxon>Roseiterribacter</taxon>
    </lineage>
</organism>
<evidence type="ECO:0000313" key="2">
    <source>
        <dbReference type="EMBL" id="GIL38870.1"/>
    </source>
</evidence>
<gene>
    <name evidence="2" type="ORF">TMPK1_11070</name>
</gene>
<dbReference type="EMBL" id="BOPV01000001">
    <property type="protein sequence ID" value="GIL38870.1"/>
    <property type="molecule type" value="Genomic_DNA"/>
</dbReference>
<keyword evidence="1" id="KW-0732">Signal</keyword>
<reference evidence="2" key="1">
    <citation type="submission" date="2021-02" db="EMBL/GenBank/DDBJ databases">
        <title>Genome sequence of Rhodospirillales sp. strain TMPK1 isolated from soil.</title>
        <authorList>
            <person name="Nakai R."/>
            <person name="Kusada H."/>
            <person name="Tamaki H."/>
        </authorList>
    </citation>
    <scope>NUCLEOTIDE SEQUENCE</scope>
    <source>
        <strain evidence="2">TMPK1</strain>
    </source>
</reference>
<dbReference type="AlphaFoldDB" id="A0A8S8XC99"/>
<proteinExistence type="predicted"/>
<evidence type="ECO:0000256" key="1">
    <source>
        <dbReference type="SAM" id="SignalP"/>
    </source>
</evidence>